<dbReference type="InterPro" id="IPR012337">
    <property type="entry name" value="RNaseH-like_sf"/>
</dbReference>
<dbReference type="GO" id="GO:0003676">
    <property type="term" value="F:nucleic acid binding"/>
    <property type="evidence" value="ECO:0007669"/>
    <property type="project" value="InterPro"/>
</dbReference>
<comment type="caution">
    <text evidence="1">The sequence shown here is derived from an EMBL/GenBank/DDBJ whole genome shotgun (WGS) entry which is preliminary data.</text>
</comment>
<organism evidence="1 2">
    <name type="scientific">Parablautia muri</name>
    <dbReference type="NCBI Taxonomy" id="2320879"/>
    <lineage>
        <taxon>Bacteria</taxon>
        <taxon>Bacillati</taxon>
        <taxon>Bacillota</taxon>
        <taxon>Clostridia</taxon>
        <taxon>Lachnospirales</taxon>
        <taxon>Lachnospiraceae</taxon>
        <taxon>Parablautia</taxon>
    </lineage>
</organism>
<dbReference type="SUPFAM" id="SSF53098">
    <property type="entry name" value="Ribonuclease H-like"/>
    <property type="match status" value="1"/>
</dbReference>
<sequence>MRLYLRPLKNPQFIQKNPFMKNEDACRLMLNLKKLYDDSVPTYDLKRVVIHKTTFFTKEEMEGITRGLSGIDDIELIQIQEFTPWRAIRFNSSDMKDTSNFPIQRGTVIQLNKDTFLIWTHGAVQNDELAGRNMNYYKNGRGIPAPLLVKRFMGKSDGATLVNEIMMLTKMNWNSGDSFYKVLPVTLDFAKMLSQVAKQDVVIYDKPYDFRYFM</sequence>
<evidence type="ECO:0000313" key="2">
    <source>
        <dbReference type="Proteomes" id="UP001154420"/>
    </source>
</evidence>
<name>A0A9X5GVW1_9FIRM</name>
<dbReference type="InterPro" id="IPR036397">
    <property type="entry name" value="RNaseH_sf"/>
</dbReference>
<dbReference type="AlphaFoldDB" id="A0A9X5GVW1"/>
<dbReference type="EMBL" id="QZDT01000119">
    <property type="protein sequence ID" value="NBJ95577.1"/>
    <property type="molecule type" value="Genomic_DNA"/>
</dbReference>
<dbReference type="Proteomes" id="UP001154420">
    <property type="component" value="Unassembled WGS sequence"/>
</dbReference>
<accession>A0A9X5GVW1</accession>
<dbReference type="Gene3D" id="3.30.420.10">
    <property type="entry name" value="Ribonuclease H-like superfamily/Ribonuclease H"/>
    <property type="match status" value="1"/>
</dbReference>
<protein>
    <submittedName>
        <fullName evidence="1">Uncharacterized protein</fullName>
    </submittedName>
</protein>
<gene>
    <name evidence="1" type="ORF">D5281_24485</name>
</gene>
<evidence type="ECO:0000313" key="1">
    <source>
        <dbReference type="EMBL" id="NBJ95577.1"/>
    </source>
</evidence>
<proteinExistence type="predicted"/>
<keyword evidence="2" id="KW-1185">Reference proteome</keyword>
<reference evidence="1" key="1">
    <citation type="submission" date="2018-09" db="EMBL/GenBank/DDBJ databases">
        <title>Murine metabolic-syndrome-specific gut microbial biobank.</title>
        <authorList>
            <person name="Liu C."/>
        </authorList>
    </citation>
    <scope>NUCLEOTIDE SEQUENCE</scope>
    <source>
        <strain evidence="1">D42-62</strain>
    </source>
</reference>